<name>A0A392V842_9FABA</name>
<accession>A0A392V842</accession>
<protein>
    <submittedName>
        <fullName evidence="1">Uncharacterized protein</fullName>
    </submittedName>
</protein>
<comment type="caution">
    <text evidence="1">The sequence shown here is derived from an EMBL/GenBank/DDBJ whole genome shotgun (WGS) entry which is preliminary data.</text>
</comment>
<dbReference type="EMBL" id="LXQA011059101">
    <property type="protein sequence ID" value="MCI83101.1"/>
    <property type="molecule type" value="Genomic_DNA"/>
</dbReference>
<proteinExistence type="predicted"/>
<evidence type="ECO:0000313" key="1">
    <source>
        <dbReference type="EMBL" id="MCI83101.1"/>
    </source>
</evidence>
<reference evidence="1 2" key="1">
    <citation type="journal article" date="2018" name="Front. Plant Sci.">
        <title>Red Clover (Trifolium pratense) and Zigzag Clover (T. medium) - A Picture of Genomic Similarities and Differences.</title>
        <authorList>
            <person name="Dluhosova J."/>
            <person name="Istvanek J."/>
            <person name="Nedelnik J."/>
            <person name="Repkova J."/>
        </authorList>
    </citation>
    <scope>NUCLEOTIDE SEQUENCE [LARGE SCALE GENOMIC DNA]</scope>
    <source>
        <strain evidence="2">cv. 10/8</strain>
        <tissue evidence="1">Leaf</tissue>
    </source>
</reference>
<keyword evidence="2" id="KW-1185">Reference proteome</keyword>
<dbReference type="Proteomes" id="UP000265520">
    <property type="component" value="Unassembled WGS sequence"/>
</dbReference>
<dbReference type="AlphaFoldDB" id="A0A392V842"/>
<evidence type="ECO:0000313" key="2">
    <source>
        <dbReference type="Proteomes" id="UP000265520"/>
    </source>
</evidence>
<sequence length="67" mass="7271">MIGKGRVKTAANPMITEEKVMVVVKGSRVLEIVTNVENGVICHMIARRKVTSVLVVVSLGIRPMLVV</sequence>
<organism evidence="1 2">
    <name type="scientific">Trifolium medium</name>
    <dbReference type="NCBI Taxonomy" id="97028"/>
    <lineage>
        <taxon>Eukaryota</taxon>
        <taxon>Viridiplantae</taxon>
        <taxon>Streptophyta</taxon>
        <taxon>Embryophyta</taxon>
        <taxon>Tracheophyta</taxon>
        <taxon>Spermatophyta</taxon>
        <taxon>Magnoliopsida</taxon>
        <taxon>eudicotyledons</taxon>
        <taxon>Gunneridae</taxon>
        <taxon>Pentapetalae</taxon>
        <taxon>rosids</taxon>
        <taxon>fabids</taxon>
        <taxon>Fabales</taxon>
        <taxon>Fabaceae</taxon>
        <taxon>Papilionoideae</taxon>
        <taxon>50 kb inversion clade</taxon>
        <taxon>NPAAA clade</taxon>
        <taxon>Hologalegina</taxon>
        <taxon>IRL clade</taxon>
        <taxon>Trifolieae</taxon>
        <taxon>Trifolium</taxon>
    </lineage>
</organism>